<dbReference type="PANTHER" id="PTHR47811">
    <property type="entry name" value="TRNA PSEUDOURIDINE SYNTHASE D"/>
    <property type="match status" value="1"/>
</dbReference>
<evidence type="ECO:0000256" key="1">
    <source>
        <dbReference type="ARBA" id="ARBA00007953"/>
    </source>
</evidence>
<feature type="region of interest" description="Disordered" evidence="5">
    <location>
        <begin position="350"/>
        <end position="372"/>
    </location>
</feature>
<dbReference type="Pfam" id="PF01142">
    <property type="entry name" value="TruD"/>
    <property type="match status" value="2"/>
</dbReference>
<dbReference type="RefSeq" id="WP_309651157.1">
    <property type="nucleotide sequence ID" value="NZ_JARWAK010000001.1"/>
</dbReference>
<evidence type="ECO:0000313" key="7">
    <source>
        <dbReference type="EMBL" id="MDR5865568.1"/>
    </source>
</evidence>
<comment type="catalytic activity">
    <reaction evidence="4">
        <text>uridine(13) in tRNA = pseudouridine(13) in tRNA</text>
        <dbReference type="Rhea" id="RHEA:42540"/>
        <dbReference type="Rhea" id="RHEA-COMP:10105"/>
        <dbReference type="Rhea" id="RHEA-COMP:10106"/>
        <dbReference type="ChEBI" id="CHEBI:65314"/>
        <dbReference type="ChEBI" id="CHEBI:65315"/>
        <dbReference type="EC" id="5.4.99.27"/>
    </reaction>
</comment>
<gene>
    <name evidence="4" type="primary">truD</name>
    <name evidence="7" type="ORF">QC818_02020</name>
</gene>
<keyword evidence="3 4" id="KW-0413">Isomerase</keyword>
<reference evidence="7 8" key="1">
    <citation type="submission" date="2023-04" db="EMBL/GenBank/DDBJ databases">
        <title>A long-awaited taxogenomic arrangement of the family Halomonadaceae.</title>
        <authorList>
            <person name="De La Haba R."/>
            <person name="Chuvochina M."/>
            <person name="Wittouck S."/>
            <person name="Arahal D.R."/>
            <person name="Sanchez-Porro C."/>
            <person name="Hugenholtz P."/>
            <person name="Ventosa A."/>
        </authorList>
    </citation>
    <scope>NUCLEOTIDE SEQUENCE [LARGE SCALE GENOMIC DNA]</scope>
    <source>
        <strain evidence="7 8">DSM 23530</strain>
    </source>
</reference>
<comment type="similarity">
    <text evidence="1 4">Belongs to the pseudouridine synthase TruD family.</text>
</comment>
<sequence length="372" mass="40718">MLDAIDWPPTWPRVLDARFGAPQPGGYRAAPEDFRVEECLGFAPEGQGEHLWLWLEKRALTTAQVARRLARACEVAPRAVGYAGMKDRLAVTRQWFSVHLPGREAPDDLDARLADDALTPLEITRHPRKLKRGVHAANRFRLRITGEAAADPELEARWAWLCDHGVPNLFGPQRFGPEGRNLQRAAALLARGWRKRDDRDGMLLSAARSFLFNELLAARIAEGCWAAPLPGEAVILDGSASQFVAESVDASLRERAERLDLHPSGVLWGQGASLAGGEAGAHEARLAERYPALCAGLERAGVRTARRPLRVRLGAARLERGEQEAWLAFTLPRGAFATAVLRELMDHPTLSFQTPPAGPERGGADASTTAVQ</sequence>
<dbReference type="InterPro" id="IPR001656">
    <property type="entry name" value="PsdUridine_synth_TruD"/>
</dbReference>
<dbReference type="InterPro" id="IPR020119">
    <property type="entry name" value="PsdUridine_synth_TruD_CS"/>
</dbReference>
<dbReference type="Gene3D" id="3.30.2350.20">
    <property type="entry name" value="TruD, catalytic domain"/>
    <property type="match status" value="1"/>
</dbReference>
<keyword evidence="2 4" id="KW-0819">tRNA processing</keyword>
<dbReference type="Proteomes" id="UP001264519">
    <property type="component" value="Unassembled WGS sequence"/>
</dbReference>
<evidence type="ECO:0000256" key="3">
    <source>
        <dbReference type="ARBA" id="ARBA00023235"/>
    </source>
</evidence>
<dbReference type="InterPro" id="IPR011760">
    <property type="entry name" value="PsdUridine_synth_TruD_insert"/>
</dbReference>
<evidence type="ECO:0000313" key="8">
    <source>
        <dbReference type="Proteomes" id="UP001264519"/>
    </source>
</evidence>
<dbReference type="InterPro" id="IPR050170">
    <property type="entry name" value="TruD_pseudoU_synthase"/>
</dbReference>
<dbReference type="EMBL" id="JARWAK010000001">
    <property type="protein sequence ID" value="MDR5865568.1"/>
    <property type="molecule type" value="Genomic_DNA"/>
</dbReference>
<feature type="domain" description="TRUD" evidence="6">
    <location>
        <begin position="165"/>
        <end position="311"/>
    </location>
</feature>
<dbReference type="PANTHER" id="PTHR47811:SF1">
    <property type="entry name" value="TRNA PSEUDOURIDINE SYNTHASE D"/>
    <property type="match status" value="1"/>
</dbReference>
<comment type="function">
    <text evidence="4">Responsible for synthesis of pseudouridine from uracil-13 in transfer RNAs.</text>
</comment>
<evidence type="ECO:0000256" key="4">
    <source>
        <dbReference type="HAMAP-Rule" id="MF_01082"/>
    </source>
</evidence>
<feature type="active site" description="Nucleophile" evidence="4">
    <location>
        <position position="87"/>
    </location>
</feature>
<proteinExistence type="inferred from homology"/>
<evidence type="ECO:0000259" key="6">
    <source>
        <dbReference type="PROSITE" id="PS50984"/>
    </source>
</evidence>
<dbReference type="PROSITE" id="PS01268">
    <property type="entry name" value="UPF0024"/>
    <property type="match status" value="1"/>
</dbReference>
<dbReference type="EC" id="5.4.99.27" evidence="4"/>
<evidence type="ECO:0000256" key="2">
    <source>
        <dbReference type="ARBA" id="ARBA00022694"/>
    </source>
</evidence>
<dbReference type="InterPro" id="IPR020103">
    <property type="entry name" value="PsdUridine_synth_cat_dom_sf"/>
</dbReference>
<organism evidence="7 8">
    <name type="scientific">Halomonas koreensis</name>
    <dbReference type="NCBI Taxonomy" id="245385"/>
    <lineage>
        <taxon>Bacteria</taxon>
        <taxon>Pseudomonadati</taxon>
        <taxon>Pseudomonadota</taxon>
        <taxon>Gammaproteobacteria</taxon>
        <taxon>Oceanospirillales</taxon>
        <taxon>Halomonadaceae</taxon>
        <taxon>Halomonas</taxon>
    </lineage>
</organism>
<dbReference type="HAMAP" id="MF_01082">
    <property type="entry name" value="TruD"/>
    <property type="match status" value="1"/>
</dbReference>
<protein>
    <recommendedName>
        <fullName evidence="4">tRNA pseudouridine synthase D</fullName>
        <ecNumber evidence="4">5.4.99.27</ecNumber>
    </recommendedName>
    <alternativeName>
        <fullName evidence="4">tRNA pseudouridine(13) synthase</fullName>
    </alternativeName>
    <alternativeName>
        <fullName evidence="4">tRNA pseudouridylate synthase D</fullName>
    </alternativeName>
    <alternativeName>
        <fullName evidence="4">tRNA-uridine isomerase D</fullName>
    </alternativeName>
</protein>
<evidence type="ECO:0000256" key="5">
    <source>
        <dbReference type="SAM" id="MobiDB-lite"/>
    </source>
</evidence>
<accession>A0ABU1FZ53</accession>
<keyword evidence="8" id="KW-1185">Reference proteome</keyword>
<dbReference type="SUPFAM" id="SSF55120">
    <property type="entry name" value="Pseudouridine synthase"/>
    <property type="match status" value="1"/>
</dbReference>
<dbReference type="Gene3D" id="3.30.2340.10">
    <property type="entry name" value="TruD, insertion domain"/>
    <property type="match status" value="1"/>
</dbReference>
<dbReference type="InterPro" id="IPR042214">
    <property type="entry name" value="TruD_catalytic"/>
</dbReference>
<dbReference type="PROSITE" id="PS50984">
    <property type="entry name" value="TRUD"/>
    <property type="match status" value="1"/>
</dbReference>
<comment type="caution">
    <text evidence="7">The sequence shown here is derived from an EMBL/GenBank/DDBJ whole genome shotgun (WGS) entry which is preliminary data.</text>
</comment>
<name>A0ABU1FZ53_9GAMM</name>
<dbReference type="InterPro" id="IPR043165">
    <property type="entry name" value="TruD_insert_sf"/>
</dbReference>